<dbReference type="AlphaFoldDB" id="A0A9W6S3M0"/>
<name>A0A9W6S3M0_9ACTN</name>
<dbReference type="InterPro" id="IPR022062">
    <property type="entry name" value="DUF3618"/>
</dbReference>
<evidence type="ECO:0008006" key="4">
    <source>
        <dbReference type="Google" id="ProtNLM"/>
    </source>
</evidence>
<sequence length="236" mass="25134">MGTTPDEIRNEIEHTRAGLGADVDRIVDRASPRRVMRRRTDRARAAVRGVRERLMGMPDIRRQESGAGDGITGPARDAAETVRERGEQAAQAARQGREQAMETARYGVRQTADAVGAAPERAKETTRGNPLAAGVVAFGVGLVAASLLPSAPPERTAGRRVRERADEVTEPIERVAAEPAQRLASETGDTAREAAQHVGEAAADAARTTGEQAREHGQDVAGHARESAGSVRDQAR</sequence>
<dbReference type="Pfam" id="PF12277">
    <property type="entry name" value="DUF3618"/>
    <property type="match status" value="1"/>
</dbReference>
<comment type="caution">
    <text evidence="2">The sequence shown here is derived from an EMBL/GenBank/DDBJ whole genome shotgun (WGS) entry which is preliminary data.</text>
</comment>
<evidence type="ECO:0000313" key="3">
    <source>
        <dbReference type="Proteomes" id="UP001165074"/>
    </source>
</evidence>
<organism evidence="2 3">
    <name type="scientific">Actinoallomurus iriomotensis</name>
    <dbReference type="NCBI Taxonomy" id="478107"/>
    <lineage>
        <taxon>Bacteria</taxon>
        <taxon>Bacillati</taxon>
        <taxon>Actinomycetota</taxon>
        <taxon>Actinomycetes</taxon>
        <taxon>Streptosporangiales</taxon>
        <taxon>Thermomonosporaceae</taxon>
        <taxon>Actinoallomurus</taxon>
    </lineage>
</organism>
<feature type="region of interest" description="Disordered" evidence="1">
    <location>
        <begin position="150"/>
        <end position="236"/>
    </location>
</feature>
<feature type="compositionally biased region" description="Basic and acidic residues" evidence="1">
    <location>
        <begin position="163"/>
        <end position="176"/>
    </location>
</feature>
<dbReference type="EMBL" id="BSTK01000004">
    <property type="protein sequence ID" value="GLY85152.1"/>
    <property type="molecule type" value="Genomic_DNA"/>
</dbReference>
<dbReference type="Proteomes" id="UP001165074">
    <property type="component" value="Unassembled WGS sequence"/>
</dbReference>
<feature type="compositionally biased region" description="Basic and acidic residues" evidence="1">
    <location>
        <begin position="77"/>
        <end position="87"/>
    </location>
</feature>
<protein>
    <recommendedName>
        <fullName evidence="4">DUF3618 domain-containing protein</fullName>
    </recommendedName>
</protein>
<proteinExistence type="predicted"/>
<dbReference type="RefSeq" id="WP_285571796.1">
    <property type="nucleotide sequence ID" value="NZ_BSTK01000004.1"/>
</dbReference>
<gene>
    <name evidence="2" type="ORF">Airi02_030810</name>
</gene>
<feature type="compositionally biased region" description="Basic and acidic residues" evidence="1">
    <location>
        <begin position="54"/>
        <end position="64"/>
    </location>
</feature>
<feature type="compositionally biased region" description="Basic and acidic residues" evidence="1">
    <location>
        <begin position="212"/>
        <end position="226"/>
    </location>
</feature>
<accession>A0A9W6S3M0</accession>
<feature type="region of interest" description="Disordered" evidence="1">
    <location>
        <begin position="54"/>
        <end position="104"/>
    </location>
</feature>
<evidence type="ECO:0000313" key="2">
    <source>
        <dbReference type="EMBL" id="GLY85152.1"/>
    </source>
</evidence>
<evidence type="ECO:0000256" key="1">
    <source>
        <dbReference type="SAM" id="MobiDB-lite"/>
    </source>
</evidence>
<keyword evidence="3" id="KW-1185">Reference proteome</keyword>
<reference evidence="2" key="1">
    <citation type="submission" date="2023-03" db="EMBL/GenBank/DDBJ databases">
        <title>Actinoallomurus iriomotensis NBRC 103684.</title>
        <authorList>
            <person name="Ichikawa N."/>
            <person name="Sato H."/>
            <person name="Tonouchi N."/>
        </authorList>
    </citation>
    <scope>NUCLEOTIDE SEQUENCE</scope>
    <source>
        <strain evidence="2">NBRC 103684</strain>
    </source>
</reference>